<dbReference type="PANTHER" id="PTHR21666:SF263">
    <property type="entry name" value="MUREIN HYDROLASE ACTIVATOR NLPD"/>
    <property type="match status" value="1"/>
</dbReference>
<feature type="domain" description="LysM" evidence="2">
    <location>
        <begin position="84"/>
        <end position="128"/>
    </location>
</feature>
<comment type="caution">
    <text evidence="3">The sequence shown here is derived from an EMBL/GenBank/DDBJ whole genome shotgun (WGS) entry which is preliminary data.</text>
</comment>
<name>A0A5A7N6Z4_9PROT</name>
<dbReference type="InterPro" id="IPR016047">
    <property type="entry name" value="M23ase_b-sheet_dom"/>
</dbReference>
<dbReference type="InterPro" id="IPR018392">
    <property type="entry name" value="LysM"/>
</dbReference>
<proteinExistence type="inferred from homology"/>
<dbReference type="SMART" id="SM00257">
    <property type="entry name" value="LysM"/>
    <property type="match status" value="2"/>
</dbReference>
<evidence type="ECO:0000313" key="3">
    <source>
        <dbReference type="EMBL" id="GER02796.1"/>
    </source>
</evidence>
<dbReference type="Gene3D" id="2.70.70.10">
    <property type="entry name" value="Glucose Permease (Domain IIA)"/>
    <property type="match status" value="1"/>
</dbReference>
<dbReference type="CDD" id="cd12797">
    <property type="entry name" value="M23_peptidase"/>
    <property type="match status" value="1"/>
</dbReference>
<dbReference type="EMBL" id="BKCN01000002">
    <property type="protein sequence ID" value="GER02796.1"/>
    <property type="molecule type" value="Genomic_DNA"/>
</dbReference>
<dbReference type="PROSITE" id="PS51782">
    <property type="entry name" value="LYSM"/>
    <property type="match status" value="2"/>
</dbReference>
<feature type="domain" description="LysM" evidence="2">
    <location>
        <begin position="132"/>
        <end position="176"/>
    </location>
</feature>
<dbReference type="InterPro" id="IPR036779">
    <property type="entry name" value="LysM_dom_sf"/>
</dbReference>
<evidence type="ECO:0000313" key="4">
    <source>
        <dbReference type="Proteomes" id="UP000324996"/>
    </source>
</evidence>
<dbReference type="SUPFAM" id="SSF54106">
    <property type="entry name" value="LysM domain"/>
    <property type="match status" value="1"/>
</dbReference>
<organism evidence="3 4">
    <name type="scientific">Iodidimonas nitroreducens</name>
    <dbReference type="NCBI Taxonomy" id="1236968"/>
    <lineage>
        <taxon>Bacteria</taxon>
        <taxon>Pseudomonadati</taxon>
        <taxon>Pseudomonadota</taxon>
        <taxon>Alphaproteobacteria</taxon>
        <taxon>Iodidimonadales</taxon>
        <taxon>Iodidimonadaceae</taxon>
        <taxon>Iodidimonas</taxon>
    </lineage>
</organism>
<keyword evidence="4" id="KW-1185">Reference proteome</keyword>
<dbReference type="Proteomes" id="UP000324996">
    <property type="component" value="Unassembled WGS sequence"/>
</dbReference>
<dbReference type="SUPFAM" id="SSF51261">
    <property type="entry name" value="Duplicated hybrid motif"/>
    <property type="match status" value="1"/>
</dbReference>
<comment type="similarity">
    <text evidence="1">Belongs to the E.coli NlpD/Haemophilus LppB family.</text>
</comment>
<reference evidence="3 4" key="1">
    <citation type="submission" date="2019-09" db="EMBL/GenBank/DDBJ databases">
        <title>NBRP : Genome information of microbial organism related human and environment.</title>
        <authorList>
            <person name="Hattori M."/>
            <person name="Oshima K."/>
            <person name="Inaba H."/>
            <person name="Suda W."/>
            <person name="Sakamoto M."/>
            <person name="Iino T."/>
            <person name="Kitahara M."/>
            <person name="Oshida Y."/>
            <person name="Iida T."/>
            <person name="Kudo T."/>
            <person name="Itoh T."/>
            <person name="Ohkuma M."/>
        </authorList>
    </citation>
    <scope>NUCLEOTIDE SEQUENCE [LARGE SCALE GENOMIC DNA]</scope>
    <source>
        <strain evidence="3 4">Q-1</strain>
    </source>
</reference>
<dbReference type="PANTHER" id="PTHR21666">
    <property type="entry name" value="PEPTIDASE-RELATED"/>
    <property type="match status" value="1"/>
</dbReference>
<dbReference type="Gene3D" id="3.10.350.10">
    <property type="entry name" value="LysM domain"/>
    <property type="match status" value="2"/>
</dbReference>
<gene>
    <name evidence="3" type="ORF">JCM17846_04780</name>
</gene>
<dbReference type="CDD" id="cd00118">
    <property type="entry name" value="LysM"/>
    <property type="match status" value="2"/>
</dbReference>
<dbReference type="Pfam" id="PF01476">
    <property type="entry name" value="LysM"/>
    <property type="match status" value="2"/>
</dbReference>
<accession>A0A5A7N6Z4</accession>
<dbReference type="Pfam" id="PF01551">
    <property type="entry name" value="Peptidase_M23"/>
    <property type="match status" value="1"/>
</dbReference>
<evidence type="ECO:0000259" key="2">
    <source>
        <dbReference type="PROSITE" id="PS51782"/>
    </source>
</evidence>
<protein>
    <recommendedName>
        <fullName evidence="2">LysM domain-containing protein</fullName>
    </recommendedName>
</protein>
<sequence>MILCLSLSACYVAGGNRPYWAVEPVYAVRNSPIPVPRPSLKPPAPNRYAAATVPNRADSRVVAPRARTPSPARTGTTRTGITAGQIEVRRGDTVYGLARAHGVPLSDFVAVNDLRPPYALAVGQKLVLPGRRSHVVQRGDTVYSIAQKHDLDVRQLAGINQLAPPYLLRVGQVLVVPSGRAEELTVASRPSRSLATPPPRTGSGFDWPVTGTVISRFGPKEGGLRNDGINIRAPKGAPVRASESGIVAYAGSGLRGFGNLILIRHADDWVTAYGHNDELLVERGAAVKRGQMIARVGSTGGVTEAQLHFEVRKGTKASDPLRYLPQISADAR</sequence>
<evidence type="ECO:0000256" key="1">
    <source>
        <dbReference type="ARBA" id="ARBA00038420"/>
    </source>
</evidence>
<dbReference type="InterPro" id="IPR050570">
    <property type="entry name" value="Cell_wall_metabolism_enzyme"/>
</dbReference>
<dbReference type="AlphaFoldDB" id="A0A5A7N6Z4"/>
<dbReference type="InterPro" id="IPR011055">
    <property type="entry name" value="Dup_hybrid_motif"/>
</dbReference>
<dbReference type="GO" id="GO:0004222">
    <property type="term" value="F:metalloendopeptidase activity"/>
    <property type="evidence" value="ECO:0007669"/>
    <property type="project" value="TreeGrafter"/>
</dbReference>